<protein>
    <recommendedName>
        <fullName evidence="3">C-JID domain-containing protein</fullName>
    </recommendedName>
</protein>
<dbReference type="InterPro" id="IPR045344">
    <property type="entry name" value="C-JID"/>
</dbReference>
<reference evidence="4 5" key="1">
    <citation type="submission" date="2021-02" db="EMBL/GenBank/DDBJ databases">
        <title>Plant Genome Project.</title>
        <authorList>
            <person name="Zhang R.-G."/>
        </authorList>
    </citation>
    <scope>NUCLEOTIDE SEQUENCE [LARGE SCALE GENOMIC DNA]</scope>
    <source>
        <tissue evidence="4">Leaves</tissue>
    </source>
</reference>
<dbReference type="SUPFAM" id="SSF52058">
    <property type="entry name" value="L domain-like"/>
    <property type="match status" value="1"/>
</dbReference>
<name>A0ABQ8HVJ2_9ROSI</name>
<accession>A0ABQ8HVJ2</accession>
<dbReference type="EMBL" id="JAFEMO010000007">
    <property type="protein sequence ID" value="KAH7568387.1"/>
    <property type="molecule type" value="Genomic_DNA"/>
</dbReference>
<dbReference type="Gene3D" id="3.80.10.10">
    <property type="entry name" value="Ribonuclease Inhibitor"/>
    <property type="match status" value="1"/>
</dbReference>
<dbReference type="Proteomes" id="UP000827721">
    <property type="component" value="Unassembled WGS sequence"/>
</dbReference>
<comment type="caution">
    <text evidence="4">The sequence shown here is derived from an EMBL/GenBank/DDBJ whole genome shotgun (WGS) entry which is preliminary data.</text>
</comment>
<dbReference type="InterPro" id="IPR044974">
    <property type="entry name" value="Disease_R_plants"/>
</dbReference>
<feature type="domain" description="C-JID" evidence="3">
    <location>
        <begin position="161"/>
        <end position="299"/>
    </location>
</feature>
<dbReference type="Pfam" id="PF07725">
    <property type="entry name" value="LRR_3"/>
    <property type="match status" value="1"/>
</dbReference>
<sequence>MGWEIVREKHPNELGQWSRLWLSNHVQDVLAKNTGTQVVEGIVVDMRKQQGIVQLNGKSFSNMGNLRLLKISNVQLSDDLEYLPNELRLLKWRGYPLYTLPSSFEPKKLFELNMCYSNIKYLWKGEKVFEKLKAIKMCYSRNLIVTPNFTMVPNLERLDLEGSEILECFRHWSEGDEVKIGLSPNWFNDEFIGFVVFAVISNPANVNEFEVRCSITIKARSYIFGFAISSFTAMQSDHLWLGYLPLEEIKKKDPDHTENLSIASCIHSTFLFIGRGYNYGDGNMVKRCGIRLVYNQDLEHFDGLQSTMEDSVFEQNHDVCIPARNSVDFMMETPDILKGSIKNWYNRSMP</sequence>
<dbReference type="Pfam" id="PF20160">
    <property type="entry name" value="C-JID"/>
    <property type="match status" value="1"/>
</dbReference>
<keyword evidence="5" id="KW-1185">Reference proteome</keyword>
<evidence type="ECO:0000256" key="1">
    <source>
        <dbReference type="ARBA" id="ARBA00022614"/>
    </source>
</evidence>
<dbReference type="PANTHER" id="PTHR11017:SF527">
    <property type="entry name" value="TMV RESISTANCE PROTEIN N-LIKE"/>
    <property type="match status" value="1"/>
</dbReference>
<evidence type="ECO:0000313" key="4">
    <source>
        <dbReference type="EMBL" id="KAH7568387.1"/>
    </source>
</evidence>
<proteinExistence type="predicted"/>
<dbReference type="InterPro" id="IPR032675">
    <property type="entry name" value="LRR_dom_sf"/>
</dbReference>
<evidence type="ECO:0000313" key="5">
    <source>
        <dbReference type="Proteomes" id="UP000827721"/>
    </source>
</evidence>
<dbReference type="InterPro" id="IPR011713">
    <property type="entry name" value="Leu-rich_rpt_3"/>
</dbReference>
<keyword evidence="1" id="KW-0433">Leucine-rich repeat</keyword>
<evidence type="ECO:0000259" key="3">
    <source>
        <dbReference type="Pfam" id="PF20160"/>
    </source>
</evidence>
<dbReference type="PANTHER" id="PTHR11017">
    <property type="entry name" value="LEUCINE-RICH REPEAT-CONTAINING PROTEIN"/>
    <property type="match status" value="1"/>
</dbReference>
<keyword evidence="2" id="KW-0677">Repeat</keyword>
<evidence type="ECO:0000256" key="2">
    <source>
        <dbReference type="ARBA" id="ARBA00022737"/>
    </source>
</evidence>
<organism evidence="4 5">
    <name type="scientific">Xanthoceras sorbifolium</name>
    <dbReference type="NCBI Taxonomy" id="99658"/>
    <lineage>
        <taxon>Eukaryota</taxon>
        <taxon>Viridiplantae</taxon>
        <taxon>Streptophyta</taxon>
        <taxon>Embryophyta</taxon>
        <taxon>Tracheophyta</taxon>
        <taxon>Spermatophyta</taxon>
        <taxon>Magnoliopsida</taxon>
        <taxon>eudicotyledons</taxon>
        <taxon>Gunneridae</taxon>
        <taxon>Pentapetalae</taxon>
        <taxon>rosids</taxon>
        <taxon>malvids</taxon>
        <taxon>Sapindales</taxon>
        <taxon>Sapindaceae</taxon>
        <taxon>Xanthoceroideae</taxon>
        <taxon>Xanthoceras</taxon>
    </lineage>
</organism>
<gene>
    <name evidence="4" type="ORF">JRO89_XS07G0285300</name>
</gene>